<keyword evidence="3" id="KW-1185">Reference proteome</keyword>
<sequence>MIHEAKFTMPLLTVQLRNKLAETEICLSLNEAHRFLISGFPRCLYDDIKDKAKTIHPLAINNRRWAGRSIGQQMGRKAWVPPDPNATSRAKSILNYSDPSHGLGYATSHELRYRESLARRPLTSATMEEEGTLHEMDATSTYRAYELDASESKHYTPRNEKDGKASYAGEGAAAFPRMPEMDATPRNAELQDQQPPMYSSLFPYPSKSG</sequence>
<dbReference type="Proteomes" id="UP000800035">
    <property type="component" value="Unassembled WGS sequence"/>
</dbReference>
<organism evidence="2 3">
    <name type="scientific">Byssothecium circinans</name>
    <dbReference type="NCBI Taxonomy" id="147558"/>
    <lineage>
        <taxon>Eukaryota</taxon>
        <taxon>Fungi</taxon>
        <taxon>Dikarya</taxon>
        <taxon>Ascomycota</taxon>
        <taxon>Pezizomycotina</taxon>
        <taxon>Dothideomycetes</taxon>
        <taxon>Pleosporomycetidae</taxon>
        <taxon>Pleosporales</taxon>
        <taxon>Massarineae</taxon>
        <taxon>Massarinaceae</taxon>
        <taxon>Byssothecium</taxon>
    </lineage>
</organism>
<feature type="compositionally biased region" description="Basic and acidic residues" evidence="1">
    <location>
        <begin position="150"/>
        <end position="164"/>
    </location>
</feature>
<dbReference type="AlphaFoldDB" id="A0A6A5TU26"/>
<protein>
    <submittedName>
        <fullName evidence="2">Uncharacterized protein</fullName>
    </submittedName>
</protein>
<reference evidence="2" key="1">
    <citation type="journal article" date="2020" name="Stud. Mycol.">
        <title>101 Dothideomycetes genomes: a test case for predicting lifestyles and emergence of pathogens.</title>
        <authorList>
            <person name="Haridas S."/>
            <person name="Albert R."/>
            <person name="Binder M."/>
            <person name="Bloem J."/>
            <person name="Labutti K."/>
            <person name="Salamov A."/>
            <person name="Andreopoulos B."/>
            <person name="Baker S."/>
            <person name="Barry K."/>
            <person name="Bills G."/>
            <person name="Bluhm B."/>
            <person name="Cannon C."/>
            <person name="Castanera R."/>
            <person name="Culley D."/>
            <person name="Daum C."/>
            <person name="Ezra D."/>
            <person name="Gonzalez J."/>
            <person name="Henrissat B."/>
            <person name="Kuo A."/>
            <person name="Liang C."/>
            <person name="Lipzen A."/>
            <person name="Lutzoni F."/>
            <person name="Magnuson J."/>
            <person name="Mondo S."/>
            <person name="Nolan M."/>
            <person name="Ohm R."/>
            <person name="Pangilinan J."/>
            <person name="Park H.-J."/>
            <person name="Ramirez L."/>
            <person name="Alfaro M."/>
            <person name="Sun H."/>
            <person name="Tritt A."/>
            <person name="Yoshinaga Y."/>
            <person name="Zwiers L.-H."/>
            <person name="Turgeon B."/>
            <person name="Goodwin S."/>
            <person name="Spatafora J."/>
            <person name="Crous P."/>
            <person name="Grigoriev I."/>
        </authorList>
    </citation>
    <scope>NUCLEOTIDE SEQUENCE</scope>
    <source>
        <strain evidence="2">CBS 675.92</strain>
    </source>
</reference>
<gene>
    <name evidence="2" type="ORF">CC80DRAFT_57322</name>
</gene>
<evidence type="ECO:0000256" key="1">
    <source>
        <dbReference type="SAM" id="MobiDB-lite"/>
    </source>
</evidence>
<proteinExistence type="predicted"/>
<name>A0A6A5TU26_9PLEO</name>
<evidence type="ECO:0000313" key="3">
    <source>
        <dbReference type="Proteomes" id="UP000800035"/>
    </source>
</evidence>
<dbReference type="EMBL" id="ML976991">
    <property type="protein sequence ID" value="KAF1956453.1"/>
    <property type="molecule type" value="Genomic_DNA"/>
</dbReference>
<evidence type="ECO:0000313" key="2">
    <source>
        <dbReference type="EMBL" id="KAF1956453.1"/>
    </source>
</evidence>
<accession>A0A6A5TU26</accession>
<feature type="region of interest" description="Disordered" evidence="1">
    <location>
        <begin position="148"/>
        <end position="209"/>
    </location>
</feature>